<keyword evidence="3" id="KW-0812">Transmembrane</keyword>
<organism evidence="7">
    <name type="scientific">Emiliania huxleyi</name>
    <name type="common">Coccolithophore</name>
    <name type="synonym">Pontosphaera huxleyi</name>
    <dbReference type="NCBI Taxonomy" id="2903"/>
    <lineage>
        <taxon>Eukaryota</taxon>
        <taxon>Haptista</taxon>
        <taxon>Haptophyta</taxon>
        <taxon>Prymnesiophyceae</taxon>
        <taxon>Isochrysidales</taxon>
        <taxon>Noelaerhabdaceae</taxon>
        <taxon>Emiliania</taxon>
    </lineage>
</organism>
<keyword evidence="4" id="KW-1133">Transmembrane helix</keyword>
<proteinExistence type="predicted"/>
<comment type="subcellular location">
    <subcellularLocation>
        <location evidence="1">Membrane</location>
        <topology evidence="1">Single-pass membrane protein</topology>
    </subcellularLocation>
</comment>
<name>A0A7S3TZI7_EMIHU</name>
<dbReference type="AlphaFoldDB" id="A0A7S3TZI7"/>
<dbReference type="PANTHER" id="PTHR12812">
    <property type="entry name" value="HEPARAN SULFATE 6-O-SULFOTRANSFERASE 3"/>
    <property type="match status" value="1"/>
</dbReference>
<protein>
    <recommendedName>
        <fullName evidence="8">Sulfotransferase domain-containing protein</fullName>
    </recommendedName>
</protein>
<evidence type="ECO:0000256" key="1">
    <source>
        <dbReference type="ARBA" id="ARBA00004167"/>
    </source>
</evidence>
<dbReference type="EMBL" id="HBIR01060315">
    <property type="protein sequence ID" value="CAE0598718.1"/>
    <property type="molecule type" value="Transcribed_RNA"/>
</dbReference>
<accession>A0A7S3TZI7</accession>
<dbReference type="InterPro" id="IPR027417">
    <property type="entry name" value="P-loop_NTPase"/>
</dbReference>
<evidence type="ECO:0000256" key="6">
    <source>
        <dbReference type="ARBA" id="ARBA00023180"/>
    </source>
</evidence>
<dbReference type="GO" id="GO:0017095">
    <property type="term" value="F:heparan sulfate 6-sulfotransferase activity"/>
    <property type="evidence" value="ECO:0007669"/>
    <property type="project" value="TreeGrafter"/>
</dbReference>
<keyword evidence="5" id="KW-0472">Membrane</keyword>
<dbReference type="PANTHER" id="PTHR12812:SF0">
    <property type="entry name" value="HEPARAN-SULFATE 6-O-SULFOTRANSFERASE"/>
    <property type="match status" value="1"/>
</dbReference>
<dbReference type="GO" id="GO:0016020">
    <property type="term" value="C:membrane"/>
    <property type="evidence" value="ECO:0007669"/>
    <property type="project" value="UniProtKB-SubCell"/>
</dbReference>
<evidence type="ECO:0000256" key="2">
    <source>
        <dbReference type="ARBA" id="ARBA00022679"/>
    </source>
</evidence>
<keyword evidence="2" id="KW-0808">Transferase</keyword>
<reference evidence="7" key="1">
    <citation type="submission" date="2021-01" db="EMBL/GenBank/DDBJ databases">
        <authorList>
            <person name="Corre E."/>
            <person name="Pelletier E."/>
            <person name="Niang G."/>
            <person name="Scheremetjew M."/>
            <person name="Finn R."/>
            <person name="Kale V."/>
            <person name="Holt S."/>
            <person name="Cochrane G."/>
            <person name="Meng A."/>
            <person name="Brown T."/>
            <person name="Cohen L."/>
        </authorList>
    </citation>
    <scope>NUCLEOTIDE SEQUENCE</scope>
    <source>
        <strain evidence="7">379</strain>
    </source>
</reference>
<gene>
    <name evidence="7" type="ORF">EHUX00137_LOCUS46878</name>
</gene>
<evidence type="ECO:0000256" key="3">
    <source>
        <dbReference type="ARBA" id="ARBA00022692"/>
    </source>
</evidence>
<evidence type="ECO:0000313" key="7">
    <source>
        <dbReference type="EMBL" id="CAE0598718.1"/>
    </source>
</evidence>
<evidence type="ECO:0000256" key="4">
    <source>
        <dbReference type="ARBA" id="ARBA00022989"/>
    </source>
</evidence>
<sequence length="710" mass="77814">MWEHASTVMEASLMQNIVTNNVTTNLPILTIHIPKAGGTLLELFGLVTTCQLHEECGSGACADPAKASRTNDWQCEGRWRKALKHNGHLSQCGLLADGAAHAGRADHSGLSQCATMLRHPVDRAVSGWFYHGHHPGVDFYRAWPCLQMSDCNCTGSSSLEYDTQQCAGKRTCNAYLSERGTRWVWWQPMLNATCSASFTEFLLSRSYSNIATRMLGDDEFAYAHTVVSDESLARAKGTLSRLPFVGILEFISASTLLYASTFGGSQPSDCLALWGRLRRLSATPVRLHVDGRTTTESEALQAMRQFAQQQNALDMELYRYALAVFCTRWNAAKLACPCVRQVLAAATTSNGTTSNELQRANKQCSDLQPRDAGDVKGVALLPKGALLPLGRSNLSFQLASPTERRVALVHVRKSGGTSFQLYLHNIGIRWEQVGPWALMPVPCLVQTPAAVFITILREPVRRHTAEFYYSGPGFRNHSSGRDPTVWDSWMHLADKIGPSHYTRNYYTRAHTGICTNALKRDGQTLGMLPKYEPTKAPEAMWSCSPPAGWVELMGPQSSWIDHVARSSAPSRHHEKMGGCTVAHSAAPSSDGWRLSLAKRVLDHFDVILLTDRLASSTAVVWEALGRPSPAPLPMPHVYAHERARREPHDGSGSPGTSAFFTAAEDFVPESVAASLASDNAADIELYRYALASGAPCWRKRPGAPCLGALH</sequence>
<evidence type="ECO:0000256" key="5">
    <source>
        <dbReference type="ARBA" id="ARBA00023136"/>
    </source>
</evidence>
<evidence type="ECO:0008006" key="8">
    <source>
        <dbReference type="Google" id="ProtNLM"/>
    </source>
</evidence>
<dbReference type="InterPro" id="IPR010635">
    <property type="entry name" value="Heparan_SO4-6-sulfoTrfase"/>
</dbReference>
<keyword evidence="6" id="KW-0325">Glycoprotein</keyword>
<dbReference type="Gene3D" id="3.40.50.300">
    <property type="entry name" value="P-loop containing nucleotide triphosphate hydrolases"/>
    <property type="match status" value="2"/>
</dbReference>